<proteinExistence type="predicted"/>
<dbReference type="Proteomes" id="UP000598174">
    <property type="component" value="Unassembled WGS sequence"/>
</dbReference>
<protein>
    <submittedName>
        <fullName evidence="2">Uncharacterized protein</fullName>
    </submittedName>
</protein>
<reference evidence="2" key="1">
    <citation type="submission" date="2021-01" db="EMBL/GenBank/DDBJ databases">
        <title>Whole genome shotgun sequence of Actinoplanes ferrugineus NBRC 15555.</title>
        <authorList>
            <person name="Komaki H."/>
            <person name="Tamura T."/>
        </authorList>
    </citation>
    <scope>NUCLEOTIDE SEQUENCE</scope>
    <source>
        <strain evidence="2">NBRC 15555</strain>
    </source>
</reference>
<comment type="caution">
    <text evidence="2">The sequence shown here is derived from an EMBL/GenBank/DDBJ whole genome shotgun (WGS) entry which is preliminary data.</text>
</comment>
<feature type="region of interest" description="Disordered" evidence="1">
    <location>
        <begin position="110"/>
        <end position="130"/>
    </location>
</feature>
<gene>
    <name evidence="2" type="ORF">Afe05nite_54010</name>
</gene>
<name>A0A919MBD9_9ACTN</name>
<accession>A0A919MBD9</accession>
<organism evidence="2 3">
    <name type="scientific">Paractinoplanes ferrugineus</name>
    <dbReference type="NCBI Taxonomy" id="113564"/>
    <lineage>
        <taxon>Bacteria</taxon>
        <taxon>Bacillati</taxon>
        <taxon>Actinomycetota</taxon>
        <taxon>Actinomycetes</taxon>
        <taxon>Micromonosporales</taxon>
        <taxon>Micromonosporaceae</taxon>
        <taxon>Paractinoplanes</taxon>
    </lineage>
</organism>
<evidence type="ECO:0000313" key="2">
    <source>
        <dbReference type="EMBL" id="GIE13561.1"/>
    </source>
</evidence>
<feature type="compositionally biased region" description="Basic residues" evidence="1">
    <location>
        <begin position="118"/>
        <end position="130"/>
    </location>
</feature>
<evidence type="ECO:0000313" key="3">
    <source>
        <dbReference type="Proteomes" id="UP000598174"/>
    </source>
</evidence>
<dbReference type="AlphaFoldDB" id="A0A919MBD9"/>
<sequence length="130" mass="14383">MDGNGEAMSVRLFPGVTSGVRNAGRPPDYETPGLAFNRLRRNKPQAAHIHRYIQLPPELWTSGWMAVLSPAAIAMLIVLRVQVGAKDPDTEEHILCVRRHTPVLVHDECGPNMATRPGRAHGRIPRPKRG</sequence>
<evidence type="ECO:0000256" key="1">
    <source>
        <dbReference type="SAM" id="MobiDB-lite"/>
    </source>
</evidence>
<dbReference type="EMBL" id="BOMM01000049">
    <property type="protein sequence ID" value="GIE13561.1"/>
    <property type="molecule type" value="Genomic_DNA"/>
</dbReference>
<keyword evidence="3" id="KW-1185">Reference proteome</keyword>